<dbReference type="PIRSF" id="PIRSF028451">
    <property type="entry name" value="UCP028451"/>
    <property type="match status" value="1"/>
</dbReference>
<evidence type="ECO:0000313" key="3">
    <source>
        <dbReference type="Proteomes" id="UP001229955"/>
    </source>
</evidence>
<dbReference type="KEGG" id="pspc:Strain318_002411"/>
<dbReference type="Proteomes" id="UP001229955">
    <property type="component" value="Chromosome"/>
</dbReference>
<dbReference type="Pfam" id="PF09365">
    <property type="entry name" value="DUF2461"/>
    <property type="match status" value="1"/>
</dbReference>
<dbReference type="AlphaFoldDB" id="A0AA49JWH8"/>
<sequence>MSAFAGFPVESLKFLKGLKRHNEKGWFEANRPVYERAVKQPLQRLAEELDIQFATLAPEFVAPPKRALFRIHRDVRFSKDKSPYKTHAALWVFHRDAGRGVGKSVGEAHGGAGFYFHLEPSASIIAAGYWMPPRPALNIIRDRLLEDHRPFAKLLKAPAFVKRFGGLTDDEPGVKLTRVPRGVDPLHPAAELLRFNSFTASRALTDAEALSPKLVATVMKDYAVLLPMVRWLNAALGHSAAQRR</sequence>
<keyword evidence="3" id="KW-1185">Reference proteome</keyword>
<dbReference type="NCBIfam" id="TIGR02453">
    <property type="entry name" value="TIGR02453 family protein"/>
    <property type="match status" value="1"/>
</dbReference>
<dbReference type="PANTHER" id="PTHR36452">
    <property type="entry name" value="CHROMOSOME 12, WHOLE GENOME SHOTGUN SEQUENCE"/>
    <property type="match status" value="1"/>
</dbReference>
<evidence type="ECO:0000313" key="2">
    <source>
        <dbReference type="EMBL" id="WKW16003.1"/>
    </source>
</evidence>
<gene>
    <name evidence="1" type="ORF">Strain138_002412</name>
    <name evidence="2" type="ORF">Strain318_002411</name>
</gene>
<organism evidence="1">
    <name type="scientific">Pseudogemmatithrix spongiicola</name>
    <dbReference type="NCBI Taxonomy" id="3062599"/>
    <lineage>
        <taxon>Bacteria</taxon>
        <taxon>Pseudomonadati</taxon>
        <taxon>Gemmatimonadota</taxon>
        <taxon>Gemmatimonadia</taxon>
        <taxon>Gemmatimonadales</taxon>
        <taxon>Gemmatimonadaceae</taxon>
        <taxon>Pseudogemmatithrix</taxon>
    </lineage>
</organism>
<dbReference type="InterPro" id="IPR015996">
    <property type="entry name" value="UCP028451"/>
</dbReference>
<dbReference type="EMBL" id="CP130612">
    <property type="protein sequence ID" value="WKW13097.1"/>
    <property type="molecule type" value="Genomic_DNA"/>
</dbReference>
<accession>A0AA49JWH8</accession>
<protein>
    <submittedName>
        <fullName evidence="1">DUF2461 domain-containing protein</fullName>
    </submittedName>
</protein>
<reference evidence="1" key="1">
    <citation type="submission" date="2023-07" db="EMBL/GenBank/DDBJ databases">
        <authorList>
            <person name="Haufschild T."/>
            <person name="Kallscheuer N."/>
            <person name="Hammer J."/>
            <person name="Kohn T."/>
            <person name="Kabuu M."/>
            <person name="Jogler M."/>
            <person name="Wohfarth N."/>
            <person name="Heuer A."/>
            <person name="Rohde M."/>
            <person name="van Teeseling M.C.F."/>
            <person name="Jogler C."/>
        </authorList>
    </citation>
    <scope>NUCLEOTIDE SEQUENCE</scope>
    <source>
        <strain evidence="1">Strain 138</strain>
        <strain evidence="2">Strain 318</strain>
    </source>
</reference>
<evidence type="ECO:0000313" key="1">
    <source>
        <dbReference type="EMBL" id="WKW13097.1"/>
    </source>
</evidence>
<accession>A0AA49Q7S0</accession>
<dbReference type="InterPro" id="IPR012808">
    <property type="entry name" value="CHP02453"/>
</dbReference>
<proteinExistence type="predicted"/>
<dbReference type="PANTHER" id="PTHR36452:SF1">
    <property type="entry name" value="DUF2461 DOMAIN-CONTAINING PROTEIN"/>
    <property type="match status" value="1"/>
</dbReference>
<dbReference type="RefSeq" id="WP_367885959.1">
    <property type="nucleotide sequence ID" value="NZ_CP130612.1"/>
</dbReference>
<name>A0AA49JWH8_9BACT</name>
<dbReference type="EMBL" id="CP130613">
    <property type="protein sequence ID" value="WKW16003.1"/>
    <property type="molecule type" value="Genomic_DNA"/>
</dbReference>